<keyword evidence="3" id="KW-1185">Reference proteome</keyword>
<evidence type="ECO:0000313" key="3">
    <source>
        <dbReference type="Proteomes" id="UP000519023"/>
    </source>
</evidence>
<dbReference type="InterPro" id="IPR006311">
    <property type="entry name" value="TAT_signal"/>
</dbReference>
<reference evidence="2 3" key="1">
    <citation type="submission" date="2020-04" db="EMBL/GenBank/DDBJ databases">
        <title>Sphingobium sp. AR-3-1 isolated from Arctic soil.</title>
        <authorList>
            <person name="Dahal R.H."/>
            <person name="Chaudhary D.K."/>
        </authorList>
    </citation>
    <scope>NUCLEOTIDE SEQUENCE [LARGE SCALE GENOMIC DNA]</scope>
    <source>
        <strain evidence="2 3">AR-3-1</strain>
    </source>
</reference>
<sequence length="129" mass="14253">MASSANTSSRRAFLAAAALAPVAVAMPAMAAPQTSLADLIAEYWQIMAEYEQHPFHNTRGIEPNYESLRAQGDAIHDRAIAVQQRALRMPAKNGREVGMKLDMILKDYQDCQLPEELIEVIARDAMRLG</sequence>
<evidence type="ECO:0000313" key="2">
    <source>
        <dbReference type="EMBL" id="NML11294.1"/>
    </source>
</evidence>
<feature type="signal peptide" evidence="1">
    <location>
        <begin position="1"/>
        <end position="30"/>
    </location>
</feature>
<gene>
    <name evidence="2" type="ORF">HHL08_14255</name>
</gene>
<dbReference type="EMBL" id="JABBFV010000009">
    <property type="protein sequence ID" value="NML11294.1"/>
    <property type="molecule type" value="Genomic_DNA"/>
</dbReference>
<evidence type="ECO:0000256" key="1">
    <source>
        <dbReference type="SAM" id="SignalP"/>
    </source>
</evidence>
<protein>
    <recommendedName>
        <fullName evidence="4">Twin-arginine translocation signal domain-containing protein</fullName>
    </recommendedName>
</protein>
<evidence type="ECO:0008006" key="4">
    <source>
        <dbReference type="Google" id="ProtNLM"/>
    </source>
</evidence>
<dbReference type="PROSITE" id="PS51318">
    <property type="entry name" value="TAT"/>
    <property type="match status" value="1"/>
</dbReference>
<dbReference type="Proteomes" id="UP000519023">
    <property type="component" value="Unassembled WGS sequence"/>
</dbReference>
<accession>A0A7X9WWQ8</accession>
<feature type="chain" id="PRO_5031307313" description="Twin-arginine translocation signal domain-containing protein" evidence="1">
    <location>
        <begin position="31"/>
        <end position="129"/>
    </location>
</feature>
<keyword evidence="1" id="KW-0732">Signal</keyword>
<comment type="caution">
    <text evidence="2">The sequence shown here is derived from an EMBL/GenBank/DDBJ whole genome shotgun (WGS) entry which is preliminary data.</text>
</comment>
<name>A0A7X9WWQ8_9SPHN</name>
<proteinExistence type="predicted"/>
<organism evidence="2 3">
    <name type="scientific">Sphingobium psychrophilum</name>
    <dbReference type="NCBI Taxonomy" id="2728834"/>
    <lineage>
        <taxon>Bacteria</taxon>
        <taxon>Pseudomonadati</taxon>
        <taxon>Pseudomonadota</taxon>
        <taxon>Alphaproteobacteria</taxon>
        <taxon>Sphingomonadales</taxon>
        <taxon>Sphingomonadaceae</taxon>
        <taxon>Sphingobium</taxon>
    </lineage>
</organism>
<dbReference type="AlphaFoldDB" id="A0A7X9WWQ8"/>
<dbReference type="RefSeq" id="WP_169573810.1">
    <property type="nucleotide sequence ID" value="NZ_JABBFV010000009.1"/>
</dbReference>